<reference evidence="1" key="1">
    <citation type="submission" date="2021-06" db="EMBL/GenBank/DDBJ databases">
        <authorList>
            <person name="Kallberg Y."/>
            <person name="Tangrot J."/>
            <person name="Rosling A."/>
        </authorList>
    </citation>
    <scope>NUCLEOTIDE SEQUENCE</scope>
    <source>
        <strain evidence="1">IL203A</strain>
    </source>
</reference>
<name>A0ACA9KK89_9GLOM</name>
<sequence>MKVIIRLASVNFEIKTLFIDYAPPSQDKKINSYQSKTSNKYEFVESKPDSNEVIPSSKF</sequence>
<keyword evidence="2" id="KW-1185">Reference proteome</keyword>
<dbReference type="Proteomes" id="UP000789702">
    <property type="component" value="Unassembled WGS sequence"/>
</dbReference>
<gene>
    <name evidence="1" type="ORF">DHETER_LOCUS2032</name>
</gene>
<organism evidence="1 2">
    <name type="scientific">Dentiscutata heterogama</name>
    <dbReference type="NCBI Taxonomy" id="1316150"/>
    <lineage>
        <taxon>Eukaryota</taxon>
        <taxon>Fungi</taxon>
        <taxon>Fungi incertae sedis</taxon>
        <taxon>Mucoromycota</taxon>
        <taxon>Glomeromycotina</taxon>
        <taxon>Glomeromycetes</taxon>
        <taxon>Diversisporales</taxon>
        <taxon>Gigasporaceae</taxon>
        <taxon>Dentiscutata</taxon>
    </lineage>
</organism>
<dbReference type="EMBL" id="CAJVPU010001359">
    <property type="protein sequence ID" value="CAG8478624.1"/>
    <property type="molecule type" value="Genomic_DNA"/>
</dbReference>
<evidence type="ECO:0000313" key="2">
    <source>
        <dbReference type="Proteomes" id="UP000789702"/>
    </source>
</evidence>
<accession>A0ACA9KK89</accession>
<proteinExistence type="predicted"/>
<comment type="caution">
    <text evidence="1">The sequence shown here is derived from an EMBL/GenBank/DDBJ whole genome shotgun (WGS) entry which is preliminary data.</text>
</comment>
<evidence type="ECO:0000313" key="1">
    <source>
        <dbReference type="EMBL" id="CAG8478624.1"/>
    </source>
</evidence>
<protein>
    <submittedName>
        <fullName evidence="1">9098_t:CDS:1</fullName>
    </submittedName>
</protein>